<evidence type="ECO:0000313" key="2">
    <source>
        <dbReference type="Proteomes" id="UP000789525"/>
    </source>
</evidence>
<dbReference type="Proteomes" id="UP000789525">
    <property type="component" value="Unassembled WGS sequence"/>
</dbReference>
<organism evidence="1 2">
    <name type="scientific">Acaulospora colombiana</name>
    <dbReference type="NCBI Taxonomy" id="27376"/>
    <lineage>
        <taxon>Eukaryota</taxon>
        <taxon>Fungi</taxon>
        <taxon>Fungi incertae sedis</taxon>
        <taxon>Mucoromycota</taxon>
        <taxon>Glomeromycotina</taxon>
        <taxon>Glomeromycetes</taxon>
        <taxon>Diversisporales</taxon>
        <taxon>Acaulosporaceae</taxon>
        <taxon>Acaulospora</taxon>
    </lineage>
</organism>
<keyword evidence="2" id="KW-1185">Reference proteome</keyword>
<accession>A0ACA9K8B9</accession>
<evidence type="ECO:0000313" key="1">
    <source>
        <dbReference type="EMBL" id="CAG8458857.1"/>
    </source>
</evidence>
<proteinExistence type="predicted"/>
<reference evidence="1" key="1">
    <citation type="submission" date="2021-06" db="EMBL/GenBank/DDBJ databases">
        <authorList>
            <person name="Kallberg Y."/>
            <person name="Tangrot J."/>
            <person name="Rosling A."/>
        </authorList>
    </citation>
    <scope>NUCLEOTIDE SEQUENCE</scope>
    <source>
        <strain evidence="1">CL356</strain>
    </source>
</reference>
<gene>
    <name evidence="1" type="ORF">ACOLOM_LOCUS1084</name>
</gene>
<protein>
    <submittedName>
        <fullName evidence="1">2899_t:CDS:1</fullName>
    </submittedName>
</protein>
<comment type="caution">
    <text evidence="1">The sequence shown here is derived from an EMBL/GenBank/DDBJ whole genome shotgun (WGS) entry which is preliminary data.</text>
</comment>
<feature type="non-terminal residue" evidence="1">
    <location>
        <position position="79"/>
    </location>
</feature>
<sequence>MARNNENIPSLEDRVMKINSLFTEAAYVFPSMVPIVAAATGSLVDCAVDAINSKTGAVGNLVGVRPNNLDDVVNQMGNQ</sequence>
<name>A0ACA9K8B9_9GLOM</name>
<dbReference type="EMBL" id="CAJVPT010001215">
    <property type="protein sequence ID" value="CAG8458857.1"/>
    <property type="molecule type" value="Genomic_DNA"/>
</dbReference>